<dbReference type="Pfam" id="PF22741">
    <property type="entry name" value="PTP-NADK"/>
    <property type="match status" value="1"/>
</dbReference>
<evidence type="ECO:0000313" key="3">
    <source>
        <dbReference type="Proteomes" id="UP000249467"/>
    </source>
</evidence>
<dbReference type="EMBL" id="QBML01000007">
    <property type="protein sequence ID" value="PZO42447.1"/>
    <property type="molecule type" value="Genomic_DNA"/>
</dbReference>
<evidence type="ECO:0000259" key="1">
    <source>
        <dbReference type="Pfam" id="PF22741"/>
    </source>
</evidence>
<organism evidence="2 3">
    <name type="scientific">Pseudanabaena frigida</name>
    <dbReference type="NCBI Taxonomy" id="945775"/>
    <lineage>
        <taxon>Bacteria</taxon>
        <taxon>Bacillati</taxon>
        <taxon>Cyanobacteriota</taxon>
        <taxon>Cyanophyceae</taxon>
        <taxon>Pseudanabaenales</taxon>
        <taxon>Pseudanabaenaceae</taxon>
        <taxon>Pseudanabaena</taxon>
    </lineage>
</organism>
<dbReference type="InterPro" id="IPR055214">
    <property type="entry name" value="PTP-NADK"/>
</dbReference>
<name>A0A2W4WGX9_9CYAN</name>
<gene>
    <name evidence="2" type="ORF">DCF19_07525</name>
</gene>
<dbReference type="AlphaFoldDB" id="A0A2W4WGX9"/>
<dbReference type="CDD" id="cd14503">
    <property type="entry name" value="PTP-bact"/>
    <property type="match status" value="1"/>
</dbReference>
<dbReference type="Proteomes" id="UP000249467">
    <property type="component" value="Unassembled WGS sequence"/>
</dbReference>
<dbReference type="SUPFAM" id="SSF52799">
    <property type="entry name" value="(Phosphotyrosine protein) phosphatases II"/>
    <property type="match status" value="1"/>
</dbReference>
<feature type="domain" description="DSP-PTPase phosphatase fused to NAD+ Kinase" evidence="1">
    <location>
        <begin position="26"/>
        <end position="129"/>
    </location>
</feature>
<sequence>MEQNSNRPNNYLAEIYNFLPISEHLATSGQPSIEQLQSIADSGYEVVINLALPTSDGAISNEVEIVQSLGMEYIAIPVIWENPTKSDLDRFLQAIDKRKSQKIFVHCAKNMRVSAFVYLYRRLSLNCEDEAIADLHKIWQPNEIWQKFIDSNDKKLTA</sequence>
<comment type="caution">
    <text evidence="2">The sequence shown here is derived from an EMBL/GenBank/DDBJ whole genome shotgun (WGS) entry which is preliminary data.</text>
</comment>
<proteinExistence type="predicted"/>
<evidence type="ECO:0000313" key="2">
    <source>
        <dbReference type="EMBL" id="PZO42447.1"/>
    </source>
</evidence>
<reference evidence="2 3" key="2">
    <citation type="submission" date="2018-06" db="EMBL/GenBank/DDBJ databases">
        <title>Metagenomic assembly of (sub)arctic Cyanobacteria and their associated microbiome from non-axenic cultures.</title>
        <authorList>
            <person name="Baurain D."/>
        </authorList>
    </citation>
    <scope>NUCLEOTIDE SEQUENCE [LARGE SCALE GENOMIC DNA]</scope>
    <source>
        <strain evidence="2">ULC066bin1</strain>
    </source>
</reference>
<protein>
    <submittedName>
        <fullName evidence="2">Phosphatase</fullName>
    </submittedName>
</protein>
<reference evidence="2 3" key="1">
    <citation type="submission" date="2018-04" db="EMBL/GenBank/DDBJ databases">
        <authorList>
            <person name="Go L.Y."/>
            <person name="Mitchell J.A."/>
        </authorList>
    </citation>
    <scope>NUCLEOTIDE SEQUENCE [LARGE SCALE GENOMIC DNA]</scope>
    <source>
        <strain evidence="2">ULC066bin1</strain>
    </source>
</reference>
<dbReference type="Gene3D" id="3.90.190.10">
    <property type="entry name" value="Protein tyrosine phosphatase superfamily"/>
    <property type="match status" value="1"/>
</dbReference>
<dbReference type="InterPro" id="IPR029021">
    <property type="entry name" value="Prot-tyrosine_phosphatase-like"/>
</dbReference>
<accession>A0A2W4WGX9</accession>